<evidence type="ECO:0008006" key="4">
    <source>
        <dbReference type="Google" id="ProtNLM"/>
    </source>
</evidence>
<protein>
    <recommendedName>
        <fullName evidence="4">FAR1 domain-containing protein</fullName>
    </recommendedName>
</protein>
<evidence type="ECO:0000313" key="3">
    <source>
        <dbReference type="Proteomes" id="UP001215712"/>
    </source>
</evidence>
<reference evidence="2" key="2">
    <citation type="submission" date="2023-01" db="EMBL/GenBank/DDBJ databases">
        <authorList>
            <person name="Petersen C."/>
        </authorList>
    </citation>
    <scope>NUCLEOTIDE SEQUENCE</scope>
    <source>
        <strain evidence="2">IBT 17514</strain>
    </source>
</reference>
<evidence type="ECO:0000313" key="2">
    <source>
        <dbReference type="EMBL" id="KAJ5700961.1"/>
    </source>
</evidence>
<feature type="region of interest" description="Disordered" evidence="1">
    <location>
        <begin position="1"/>
        <end position="90"/>
    </location>
</feature>
<dbReference type="EMBL" id="JAQJAN010000024">
    <property type="protein sequence ID" value="KAJ5700961.1"/>
    <property type="molecule type" value="Genomic_DNA"/>
</dbReference>
<accession>A0AAD6MQ04</accession>
<keyword evidence="3" id="KW-1185">Reference proteome</keyword>
<feature type="compositionally biased region" description="Acidic residues" evidence="1">
    <location>
        <begin position="39"/>
        <end position="83"/>
    </location>
</feature>
<evidence type="ECO:0000256" key="1">
    <source>
        <dbReference type="SAM" id="MobiDB-lite"/>
    </source>
</evidence>
<name>A0AAD6MQ04_9EURO</name>
<sequence>MIIVNGAPPVPLVEAPKNPQATAPETPPETPTNNPTTEDPTEDSTDTPTEEPIEEPTEDTIEAGDATEDPENDPEDDLADEPTDTTSDIYKLPVLPAGKLWPSWEAGLAEINTFARGEGYAVVKARSKPSKKGELRLISLRCDRGGKYEGQPRSRNTSTRALRCPFAVSLRRQLPSKDWLLVHANVTHNHEPSPPSTHPVHRRADLRAHQAEIDRYLRLTPLTTQQILLLLKDANPDICLQARDIYNRRRELKVAGRIP</sequence>
<dbReference type="AlphaFoldDB" id="A0AAD6MQ04"/>
<proteinExistence type="predicted"/>
<dbReference type="Proteomes" id="UP001215712">
    <property type="component" value="Unassembled WGS sequence"/>
</dbReference>
<comment type="caution">
    <text evidence="2">The sequence shown here is derived from an EMBL/GenBank/DDBJ whole genome shotgun (WGS) entry which is preliminary data.</text>
</comment>
<reference evidence="2" key="1">
    <citation type="journal article" date="2023" name="IMA Fungus">
        <title>Comparative genomic study of the Penicillium genus elucidates a diverse pangenome and 15 lateral gene transfer events.</title>
        <authorList>
            <person name="Petersen C."/>
            <person name="Sorensen T."/>
            <person name="Nielsen M.R."/>
            <person name="Sondergaard T.E."/>
            <person name="Sorensen J.L."/>
            <person name="Fitzpatrick D.A."/>
            <person name="Frisvad J.C."/>
            <person name="Nielsen K.L."/>
        </authorList>
    </citation>
    <scope>NUCLEOTIDE SEQUENCE</scope>
    <source>
        <strain evidence="2">IBT 17514</strain>
    </source>
</reference>
<gene>
    <name evidence="2" type="ORF">N7493_012007</name>
</gene>
<organism evidence="2 3">
    <name type="scientific">Penicillium malachiteum</name>
    <dbReference type="NCBI Taxonomy" id="1324776"/>
    <lineage>
        <taxon>Eukaryota</taxon>
        <taxon>Fungi</taxon>
        <taxon>Dikarya</taxon>
        <taxon>Ascomycota</taxon>
        <taxon>Pezizomycotina</taxon>
        <taxon>Eurotiomycetes</taxon>
        <taxon>Eurotiomycetidae</taxon>
        <taxon>Eurotiales</taxon>
        <taxon>Aspergillaceae</taxon>
        <taxon>Penicillium</taxon>
    </lineage>
</organism>